<organism evidence="3 4">
    <name type="scientific">Filobasidium floriforme</name>
    <dbReference type="NCBI Taxonomy" id="5210"/>
    <lineage>
        <taxon>Eukaryota</taxon>
        <taxon>Fungi</taxon>
        <taxon>Dikarya</taxon>
        <taxon>Basidiomycota</taxon>
        <taxon>Agaricomycotina</taxon>
        <taxon>Tremellomycetes</taxon>
        <taxon>Filobasidiales</taxon>
        <taxon>Filobasidiaceae</taxon>
        <taxon>Filobasidium</taxon>
    </lineage>
</organism>
<dbReference type="InterPro" id="IPR011009">
    <property type="entry name" value="Kinase-like_dom_sf"/>
</dbReference>
<evidence type="ECO:0008006" key="5">
    <source>
        <dbReference type="Google" id="ProtNLM"/>
    </source>
</evidence>
<reference evidence="3" key="1">
    <citation type="submission" date="2020-04" db="EMBL/GenBank/DDBJ databases">
        <title>Analysis of mating type loci in Filobasidium floriforme.</title>
        <authorList>
            <person name="Nowrousian M."/>
        </authorList>
    </citation>
    <scope>NUCLEOTIDE SEQUENCE</scope>
    <source>
        <strain evidence="3">CBS 6242</strain>
    </source>
</reference>
<evidence type="ECO:0000313" key="4">
    <source>
        <dbReference type="Proteomes" id="UP000812966"/>
    </source>
</evidence>
<dbReference type="AlphaFoldDB" id="A0A8K0JI07"/>
<keyword evidence="4" id="KW-1185">Reference proteome</keyword>
<accession>A0A8K0JI07</accession>
<feature type="coiled-coil region" evidence="1">
    <location>
        <begin position="648"/>
        <end position="675"/>
    </location>
</feature>
<proteinExistence type="predicted"/>
<evidence type="ECO:0000256" key="1">
    <source>
        <dbReference type="SAM" id="Coils"/>
    </source>
</evidence>
<dbReference type="OrthoDB" id="3425154at2759"/>
<sequence length="829" mass="94118">MPDTGRHGRPMSLVSRQHPKSDRNRDLAAIADTDWKRDCPWLLKRWFRNSGKLPRRVKNTAVAPLKRDLDESDSDTSRKHAVYNQEDGESSEVRAAREHQDRVLLQASEDRFDPLFVDIECDLEPLKTSMALIAGHETTGVPIFADYCDAVKDTSKSEDECSEVFCKAANALGRLVVGEGYIDLIKANGKTHLKRNPRIELNEKHGKDDWDDKSRDVRPGIVVLRQGFDDVGQDLPAVVEDWSNVIATGEMRRDTGCDMKAMGGKEETLGLCMLKNLTSTARNHPISGRTCGITLTGKFLRFWVSDSLSFATSQLCDLSNPDHAADIAKILAFLMGKVESIIDTFEPPSEVFNLEVPGKSRPEIWRWCSASGESIQDLDRAYTLLEVRNELWGRRTAVFAGYAQVQDDDSTQIYPIAIKCAWLPPYLEHYERKILQHVHDALDCTDPEKYPYLAKARGQVDPRVIELIPKPLGKLRDCMRMTREVAHAFGDEDEAVDPEGSPIHFVLSVLVTTSPHGERVPTEATELSLRHHYKILRNAVETLWILSCCDVHYRDINLGNILFEVTWIGGEMVVTGFLIDYGNARILDQSRRKSGRSEDQDVDLCLDDARSINAYFICTHMAQTLRQKEEYDKCVNSIKVTEEIIAPAEIKNASLANLRKNREDLHAQMKNRKHRYIDDLESLIYTFCYWIAAIVGTENDDQSRVRKLTDYDTKMAAWKGSLLQLQKEFLISDKTWANPLMSIAQTTRVHREKLDNITLKPELTNTENRCFDTLVTRLSTGEEEASTEPLRCDVVIDISDTEDDTKSHKRPASASPTPEARNVRRRTDR</sequence>
<feature type="region of interest" description="Disordered" evidence="2">
    <location>
        <begin position="799"/>
        <end position="829"/>
    </location>
</feature>
<dbReference type="Proteomes" id="UP000812966">
    <property type="component" value="Unassembled WGS sequence"/>
</dbReference>
<protein>
    <recommendedName>
        <fullName evidence="5">Protein kinase domain-containing protein</fullName>
    </recommendedName>
</protein>
<keyword evidence="1" id="KW-0175">Coiled coil</keyword>
<comment type="caution">
    <text evidence="3">The sequence shown here is derived from an EMBL/GenBank/DDBJ whole genome shotgun (WGS) entry which is preliminary data.</text>
</comment>
<gene>
    <name evidence="3" type="ORF">FFLO_05087</name>
</gene>
<dbReference type="EMBL" id="JABELV010000120">
    <property type="protein sequence ID" value="KAG7530371.1"/>
    <property type="molecule type" value="Genomic_DNA"/>
</dbReference>
<name>A0A8K0JI07_9TREE</name>
<dbReference type="SUPFAM" id="SSF56112">
    <property type="entry name" value="Protein kinase-like (PK-like)"/>
    <property type="match status" value="1"/>
</dbReference>
<feature type="region of interest" description="Disordered" evidence="2">
    <location>
        <begin position="1"/>
        <end position="25"/>
    </location>
</feature>
<evidence type="ECO:0000313" key="3">
    <source>
        <dbReference type="EMBL" id="KAG7530371.1"/>
    </source>
</evidence>
<feature type="region of interest" description="Disordered" evidence="2">
    <location>
        <begin position="64"/>
        <end position="95"/>
    </location>
</feature>
<evidence type="ECO:0000256" key="2">
    <source>
        <dbReference type="SAM" id="MobiDB-lite"/>
    </source>
</evidence>